<dbReference type="SUPFAM" id="SSF52058">
    <property type="entry name" value="L domain-like"/>
    <property type="match status" value="1"/>
</dbReference>
<organism evidence="1 2">
    <name type="scientific">Haloferula chungangensis</name>
    <dbReference type="NCBI Taxonomy" id="1048331"/>
    <lineage>
        <taxon>Bacteria</taxon>
        <taxon>Pseudomonadati</taxon>
        <taxon>Verrucomicrobiota</taxon>
        <taxon>Verrucomicrobiia</taxon>
        <taxon>Verrucomicrobiales</taxon>
        <taxon>Verrucomicrobiaceae</taxon>
        <taxon>Haloferula</taxon>
    </lineage>
</organism>
<evidence type="ECO:0000313" key="2">
    <source>
        <dbReference type="Proteomes" id="UP001596472"/>
    </source>
</evidence>
<gene>
    <name evidence="1" type="ORF">ACFQY0_19430</name>
</gene>
<name>A0ABW2LDH2_9BACT</name>
<proteinExistence type="predicted"/>
<dbReference type="InterPro" id="IPR032675">
    <property type="entry name" value="LRR_dom_sf"/>
</dbReference>
<sequence length="228" mass="25131">MITDYEAGVDLTVIDGLSVESLSIQAGTNARWPDTFPQGVRRLEYEYSSSSPGVDALPELEVLRVWGNPKWSVIPRFASSVIREIDLDSRHLGSFSGQELPSLISLKLSGLKDFNFSGFSTLNNLEVIEIVDSKGNLDASRLESLRSLRRLVIDGPGIKVENIRSLAGLPNLEFLFLGNSLIDGGEVSAIRECSGLKELAFRDRKGYDATLEEILKDSGARRIGLKFR</sequence>
<dbReference type="Proteomes" id="UP001596472">
    <property type="component" value="Unassembled WGS sequence"/>
</dbReference>
<comment type="caution">
    <text evidence="1">The sequence shown here is derived from an EMBL/GenBank/DDBJ whole genome shotgun (WGS) entry which is preliminary data.</text>
</comment>
<keyword evidence="2" id="KW-1185">Reference proteome</keyword>
<dbReference type="EMBL" id="JBHTBS010000015">
    <property type="protein sequence ID" value="MFC7339373.1"/>
    <property type="molecule type" value="Genomic_DNA"/>
</dbReference>
<protein>
    <recommendedName>
        <fullName evidence="3">Leucine-rich repeat domain-containing protein</fullName>
    </recommendedName>
</protein>
<evidence type="ECO:0000313" key="1">
    <source>
        <dbReference type="EMBL" id="MFC7339373.1"/>
    </source>
</evidence>
<dbReference type="Gene3D" id="3.80.10.10">
    <property type="entry name" value="Ribonuclease Inhibitor"/>
    <property type="match status" value="1"/>
</dbReference>
<evidence type="ECO:0008006" key="3">
    <source>
        <dbReference type="Google" id="ProtNLM"/>
    </source>
</evidence>
<accession>A0ABW2LDH2</accession>
<reference evidence="2" key="1">
    <citation type="journal article" date="2019" name="Int. J. Syst. Evol. Microbiol.">
        <title>The Global Catalogue of Microorganisms (GCM) 10K type strain sequencing project: providing services to taxonomists for standard genome sequencing and annotation.</title>
        <authorList>
            <consortium name="The Broad Institute Genomics Platform"/>
            <consortium name="The Broad Institute Genome Sequencing Center for Infectious Disease"/>
            <person name="Wu L."/>
            <person name="Ma J."/>
        </authorList>
    </citation>
    <scope>NUCLEOTIDE SEQUENCE [LARGE SCALE GENOMIC DNA]</scope>
    <source>
        <strain evidence="2">CGMCC 4.1467</strain>
    </source>
</reference>
<dbReference type="RefSeq" id="WP_379716060.1">
    <property type="nucleotide sequence ID" value="NZ_JBHTBS010000015.1"/>
</dbReference>